<dbReference type="KEGG" id="bva:BVAF_007"/>
<dbReference type="NCBIfam" id="NF004144">
    <property type="entry name" value="PRK05621.1-1"/>
    <property type="match status" value="1"/>
</dbReference>
<reference evidence="13 14" key="1">
    <citation type="journal article" date="2010" name="BMC Genomics">
        <title>Unprecedented loss of ammonia assimilation capability in a urease-encoding bacterial mutualist.</title>
        <authorList>
            <person name="Williams L.E."/>
            <person name="Wernegreen J.J."/>
        </authorList>
    </citation>
    <scope>NUCLEOTIDE SEQUENCE [LARGE SCALE GENOMIC DNA]</scope>
    <source>
        <strain evidence="13 14">BVAF</strain>
    </source>
</reference>
<keyword evidence="7 12" id="KW-0375">Hydrogen ion transport</keyword>
<dbReference type="AlphaFoldDB" id="E8Q5V2"/>
<keyword evidence="6 12" id="KW-1003">Cell membrane</keyword>
<evidence type="ECO:0000256" key="9">
    <source>
        <dbReference type="ARBA" id="ARBA00023136"/>
    </source>
</evidence>
<keyword evidence="12" id="KW-0997">Cell inner membrane</keyword>
<evidence type="ECO:0000256" key="11">
    <source>
        <dbReference type="ARBA" id="ARBA00023310"/>
    </source>
</evidence>
<evidence type="ECO:0000256" key="4">
    <source>
        <dbReference type="ARBA" id="ARBA00011648"/>
    </source>
</evidence>
<dbReference type="GO" id="GO:0005886">
    <property type="term" value="C:plasma membrane"/>
    <property type="evidence" value="ECO:0007669"/>
    <property type="project" value="UniProtKB-SubCell"/>
</dbReference>
<comment type="subcellular location">
    <subcellularLocation>
        <location evidence="12">Cell inner membrane</location>
        <topology evidence="12">Peripheral membrane protein</topology>
    </subcellularLocation>
    <subcellularLocation>
        <location evidence="2">Membrane</location>
        <topology evidence="2">Peripheral membrane protein</topology>
    </subcellularLocation>
</comment>
<dbReference type="HOGENOM" id="CLU_050669_0_1_6"/>
<dbReference type="Gene3D" id="1.10.287.80">
    <property type="entry name" value="ATP synthase, gamma subunit, helix hairpin domain"/>
    <property type="match status" value="2"/>
</dbReference>
<evidence type="ECO:0000256" key="10">
    <source>
        <dbReference type="ARBA" id="ARBA00023196"/>
    </source>
</evidence>
<dbReference type="PRINTS" id="PR00126">
    <property type="entry name" value="ATPASEGAMMA"/>
</dbReference>
<keyword evidence="10 12" id="KW-0139">CF(1)</keyword>
<keyword evidence="8 12" id="KW-0406">Ion transport</keyword>
<evidence type="ECO:0000256" key="2">
    <source>
        <dbReference type="ARBA" id="ARBA00004170"/>
    </source>
</evidence>
<dbReference type="OrthoDB" id="9812769at2"/>
<dbReference type="RefSeq" id="WP_013516346.1">
    <property type="nucleotide sequence ID" value="NC_014909.2"/>
</dbReference>
<dbReference type="NCBIfam" id="TIGR01146">
    <property type="entry name" value="ATPsyn_F1gamma"/>
    <property type="match status" value="1"/>
</dbReference>
<dbReference type="Proteomes" id="UP000007464">
    <property type="component" value="Chromosome"/>
</dbReference>
<dbReference type="HAMAP" id="MF_00815">
    <property type="entry name" value="ATP_synth_gamma_bact"/>
    <property type="match status" value="1"/>
</dbReference>
<comment type="subunit">
    <text evidence="4 12">F-type ATPases have 2 components, CF(1) - the catalytic core - and CF(0) - the membrane proton channel. CF(1) has five subunits: alpha(3), beta(3), gamma(1), delta(1), epsilon(1). CF(0) has three main subunits: a, b and c.</text>
</comment>
<evidence type="ECO:0000256" key="6">
    <source>
        <dbReference type="ARBA" id="ARBA00022475"/>
    </source>
</evidence>
<dbReference type="SUPFAM" id="SSF52943">
    <property type="entry name" value="ATP synthase (F1-ATPase), gamma subunit"/>
    <property type="match status" value="1"/>
</dbReference>
<dbReference type="CDD" id="cd12151">
    <property type="entry name" value="F1-ATPase_gamma"/>
    <property type="match status" value="1"/>
</dbReference>
<dbReference type="FunFam" id="1.10.287.80:FF:000005">
    <property type="entry name" value="ATP synthase gamma chain"/>
    <property type="match status" value="1"/>
</dbReference>
<evidence type="ECO:0000256" key="1">
    <source>
        <dbReference type="ARBA" id="ARBA00003456"/>
    </source>
</evidence>
<keyword evidence="9 12" id="KW-0472">Membrane</keyword>
<evidence type="ECO:0000256" key="12">
    <source>
        <dbReference type="HAMAP-Rule" id="MF_00815"/>
    </source>
</evidence>
<evidence type="ECO:0000313" key="13">
    <source>
        <dbReference type="EMBL" id="ADV33421.1"/>
    </source>
</evidence>
<dbReference type="GO" id="GO:0005524">
    <property type="term" value="F:ATP binding"/>
    <property type="evidence" value="ECO:0007669"/>
    <property type="project" value="UniProtKB-UniRule"/>
</dbReference>
<dbReference type="Pfam" id="PF00231">
    <property type="entry name" value="ATP-synt"/>
    <property type="match status" value="1"/>
</dbReference>
<dbReference type="GO" id="GO:0042777">
    <property type="term" value="P:proton motive force-driven plasma membrane ATP synthesis"/>
    <property type="evidence" value="ECO:0007669"/>
    <property type="project" value="UniProtKB-UniRule"/>
</dbReference>
<organism evidence="13 14">
    <name type="scientific">Blochmanniella vafra (strain BVAF)</name>
    <dbReference type="NCBI Taxonomy" id="859654"/>
    <lineage>
        <taxon>Bacteria</taxon>
        <taxon>Pseudomonadati</taxon>
        <taxon>Pseudomonadota</taxon>
        <taxon>Gammaproteobacteria</taxon>
        <taxon>Enterobacterales</taxon>
        <taxon>Enterobacteriaceae</taxon>
        <taxon>ant endosymbionts</taxon>
        <taxon>Candidatus Blochmanniella</taxon>
    </lineage>
</organism>
<dbReference type="InterPro" id="IPR000131">
    <property type="entry name" value="ATP_synth_F1_gsu"/>
</dbReference>
<gene>
    <name evidence="12 13" type="primary">atpG</name>
    <name evidence="13" type="ordered locus">BVAF_007</name>
</gene>
<evidence type="ECO:0000256" key="3">
    <source>
        <dbReference type="ARBA" id="ARBA00007681"/>
    </source>
</evidence>
<evidence type="ECO:0000256" key="8">
    <source>
        <dbReference type="ARBA" id="ARBA00023065"/>
    </source>
</evidence>
<keyword evidence="11 12" id="KW-0066">ATP synthesis</keyword>
<accession>E8Q5V2</accession>
<evidence type="ECO:0000313" key="14">
    <source>
        <dbReference type="Proteomes" id="UP000007464"/>
    </source>
</evidence>
<proteinExistence type="inferred from homology"/>
<comment type="function">
    <text evidence="1 12">Produces ATP from ADP in the presence of a proton gradient across the membrane. The gamma chain is believed to be important in regulating ATPase activity and the flow of protons through the CF(0) complex.</text>
</comment>
<evidence type="ECO:0000256" key="5">
    <source>
        <dbReference type="ARBA" id="ARBA00022448"/>
    </source>
</evidence>
<keyword evidence="14" id="KW-1185">Reference proteome</keyword>
<dbReference type="STRING" id="859654.BVAF_007"/>
<sequence length="291" mass="33313">MSSLQEVRLKIKSIRNIQKLAKAMEMISASKMYKAQKLILISQPYLENIQRVINHIVLGKLEYKHMYLIERKIKSVGYWVVSSDRGLAGGLNINLFRMLLNDIKKWNELNITIKLAVIGTKAASFFNSINSNMIVSYVSGIGDVPKISDLIGSVRIMLKLYCNNQIDLLYVIYNKFVNTLTYTPQMCQILPILPLPDSNKTEVVNRYWDYLYEPDPKTLLDILLNRYIESKIYQGVVENLASEQSARMMAMKVASDNGETLIQDLKLFYNKIRQSKITQELTEIISGASVV</sequence>
<protein>
    <recommendedName>
        <fullName evidence="12">ATP synthase gamma chain</fullName>
    </recommendedName>
    <alternativeName>
        <fullName evidence="12">ATP synthase F1 sector gamma subunit</fullName>
    </alternativeName>
    <alternativeName>
        <fullName evidence="12">F-ATPase gamma subunit</fullName>
    </alternativeName>
</protein>
<dbReference type="GO" id="GO:0046933">
    <property type="term" value="F:proton-transporting ATP synthase activity, rotational mechanism"/>
    <property type="evidence" value="ECO:0007669"/>
    <property type="project" value="UniProtKB-UniRule"/>
</dbReference>
<keyword evidence="5 12" id="KW-0813">Transport</keyword>
<name>E8Q5V2_BLOVB</name>
<comment type="similarity">
    <text evidence="3 12">Belongs to the ATPase gamma chain family.</text>
</comment>
<dbReference type="Gene3D" id="3.40.1380.10">
    <property type="match status" value="1"/>
</dbReference>
<dbReference type="GO" id="GO:0045259">
    <property type="term" value="C:proton-transporting ATP synthase complex"/>
    <property type="evidence" value="ECO:0007669"/>
    <property type="project" value="UniProtKB-KW"/>
</dbReference>
<evidence type="ECO:0000256" key="7">
    <source>
        <dbReference type="ARBA" id="ARBA00022781"/>
    </source>
</evidence>
<dbReference type="InterPro" id="IPR035968">
    <property type="entry name" value="ATP_synth_F1_ATPase_gsu"/>
</dbReference>
<dbReference type="EMBL" id="CP002189">
    <property type="protein sequence ID" value="ADV33421.1"/>
    <property type="molecule type" value="Genomic_DNA"/>
</dbReference>
<dbReference type="PANTHER" id="PTHR11693">
    <property type="entry name" value="ATP SYNTHASE GAMMA CHAIN"/>
    <property type="match status" value="1"/>
</dbReference>
<dbReference type="PANTHER" id="PTHR11693:SF22">
    <property type="entry name" value="ATP SYNTHASE SUBUNIT GAMMA, MITOCHONDRIAL"/>
    <property type="match status" value="1"/>
</dbReference>